<reference evidence="1 2" key="1">
    <citation type="journal article" date="2020" name="Cell">
        <title>Large-Scale Comparative Analyses of Tick Genomes Elucidate Their Genetic Diversity and Vector Capacities.</title>
        <authorList>
            <consortium name="Tick Genome and Microbiome Consortium (TIGMIC)"/>
            <person name="Jia N."/>
            <person name="Wang J."/>
            <person name="Shi W."/>
            <person name="Du L."/>
            <person name="Sun Y."/>
            <person name="Zhan W."/>
            <person name="Jiang J.F."/>
            <person name="Wang Q."/>
            <person name="Zhang B."/>
            <person name="Ji P."/>
            <person name="Bell-Sakyi L."/>
            <person name="Cui X.M."/>
            <person name="Yuan T.T."/>
            <person name="Jiang B.G."/>
            <person name="Yang W.F."/>
            <person name="Lam T.T."/>
            <person name="Chang Q.C."/>
            <person name="Ding S.J."/>
            <person name="Wang X.J."/>
            <person name="Zhu J.G."/>
            <person name="Ruan X.D."/>
            <person name="Zhao L."/>
            <person name="Wei J.T."/>
            <person name="Ye R.Z."/>
            <person name="Que T.C."/>
            <person name="Du C.H."/>
            <person name="Zhou Y.H."/>
            <person name="Cheng J.X."/>
            <person name="Dai P.F."/>
            <person name="Guo W.B."/>
            <person name="Han X.H."/>
            <person name="Huang E.J."/>
            <person name="Li L.F."/>
            <person name="Wei W."/>
            <person name="Gao Y.C."/>
            <person name="Liu J.Z."/>
            <person name="Shao H.Z."/>
            <person name="Wang X."/>
            <person name="Wang C.C."/>
            <person name="Yang T.C."/>
            <person name="Huo Q.B."/>
            <person name="Li W."/>
            <person name="Chen H.Y."/>
            <person name="Chen S.E."/>
            <person name="Zhou L.G."/>
            <person name="Ni X.B."/>
            <person name="Tian J.H."/>
            <person name="Sheng Y."/>
            <person name="Liu T."/>
            <person name="Pan Y.S."/>
            <person name="Xia L.Y."/>
            <person name="Li J."/>
            <person name="Zhao F."/>
            <person name="Cao W.C."/>
        </authorList>
    </citation>
    <scope>NUCLEOTIDE SEQUENCE [LARGE SCALE GENOMIC DNA]</scope>
    <source>
        <strain evidence="1">Iper-2018</strain>
    </source>
</reference>
<evidence type="ECO:0000313" key="1">
    <source>
        <dbReference type="EMBL" id="KAG0417439.1"/>
    </source>
</evidence>
<dbReference type="EMBL" id="JABSTQ010010841">
    <property type="protein sequence ID" value="KAG0417439.1"/>
    <property type="molecule type" value="Genomic_DNA"/>
</dbReference>
<proteinExistence type="predicted"/>
<keyword evidence="2" id="KW-1185">Reference proteome</keyword>
<sequence length="240" mass="25560">MVAAVVNKQREVTASCSIKTSEPEVADEVAIALAVQINEARIIRINSQESEALLLCTDPNWPRTPPGPKGLGRRLRGPKPQHLLPRDNCAIDSRTDQAREHSPFGITPAGGTRRGEISDRSERPVVWGSGRHPGRPRGPLCGARLAVHRREGCATCPNAVAALNASSALLGGGHFLVGRAALGAPRGPPRSFKDGRPLAKDVVERGDVTTANDAVDADDTHGMPAISVRRPAFRQTRSHG</sequence>
<protein>
    <submittedName>
        <fullName evidence="1">Uncharacterized protein</fullName>
    </submittedName>
</protein>
<accession>A0AC60PD35</accession>
<comment type="caution">
    <text evidence="1">The sequence shown here is derived from an EMBL/GenBank/DDBJ whole genome shotgun (WGS) entry which is preliminary data.</text>
</comment>
<name>A0AC60PD35_IXOPE</name>
<organism evidence="1 2">
    <name type="scientific">Ixodes persulcatus</name>
    <name type="common">Taiga tick</name>
    <dbReference type="NCBI Taxonomy" id="34615"/>
    <lineage>
        <taxon>Eukaryota</taxon>
        <taxon>Metazoa</taxon>
        <taxon>Ecdysozoa</taxon>
        <taxon>Arthropoda</taxon>
        <taxon>Chelicerata</taxon>
        <taxon>Arachnida</taxon>
        <taxon>Acari</taxon>
        <taxon>Parasitiformes</taxon>
        <taxon>Ixodida</taxon>
        <taxon>Ixodoidea</taxon>
        <taxon>Ixodidae</taxon>
        <taxon>Ixodinae</taxon>
        <taxon>Ixodes</taxon>
    </lineage>
</organism>
<gene>
    <name evidence="1" type="ORF">HPB47_005591</name>
</gene>
<evidence type="ECO:0000313" key="2">
    <source>
        <dbReference type="Proteomes" id="UP000805193"/>
    </source>
</evidence>
<dbReference type="Proteomes" id="UP000805193">
    <property type="component" value="Unassembled WGS sequence"/>
</dbReference>